<dbReference type="Pfam" id="PF13524">
    <property type="entry name" value="Glyco_trans_1_2"/>
    <property type="match status" value="1"/>
</dbReference>
<feature type="domain" description="Spore protein YkvP/CgeB glycosyl transferase-like" evidence="2">
    <location>
        <begin position="329"/>
        <end position="453"/>
    </location>
</feature>
<evidence type="ECO:0000256" key="1">
    <source>
        <dbReference type="SAM" id="Coils"/>
    </source>
</evidence>
<dbReference type="InterPro" id="IPR055259">
    <property type="entry name" value="YkvP/CgeB_Glyco_trans-like"/>
</dbReference>
<proteinExistence type="predicted"/>
<reference evidence="3 4" key="1">
    <citation type="submission" date="2024-04" db="EMBL/GenBank/DDBJ databases">
        <title>Draft genome sequence of Pseudoxanthomonas putridarboris WD12.</title>
        <authorList>
            <person name="Oh J."/>
        </authorList>
    </citation>
    <scope>NUCLEOTIDE SEQUENCE [LARGE SCALE GENOMIC DNA]</scope>
    <source>
        <strain evidence="3 4">WD12</strain>
    </source>
</reference>
<dbReference type="PANTHER" id="PTHR12526">
    <property type="entry name" value="GLYCOSYLTRANSFERASE"/>
    <property type="match status" value="1"/>
</dbReference>
<protein>
    <submittedName>
        <fullName evidence="3">Glycosyltransferase</fullName>
        <ecNumber evidence="3">2.4.-.-</ecNumber>
    </submittedName>
</protein>
<feature type="coiled-coil region" evidence="1">
    <location>
        <begin position="15"/>
        <end position="49"/>
    </location>
</feature>
<keyword evidence="3" id="KW-0808">Transferase</keyword>
<dbReference type="Gene3D" id="3.40.50.2000">
    <property type="entry name" value="Glycogen Phosphorylase B"/>
    <property type="match status" value="2"/>
</dbReference>
<dbReference type="Pfam" id="PF13692">
    <property type="entry name" value="Glyco_trans_1_4"/>
    <property type="match status" value="1"/>
</dbReference>
<dbReference type="SUPFAM" id="SSF53756">
    <property type="entry name" value="UDP-Glycosyltransferase/glycogen phosphorylase"/>
    <property type="match status" value="1"/>
</dbReference>
<dbReference type="GO" id="GO:0016757">
    <property type="term" value="F:glycosyltransferase activity"/>
    <property type="evidence" value="ECO:0007669"/>
    <property type="project" value="UniProtKB-KW"/>
</dbReference>
<dbReference type="RefSeq" id="WP_341723970.1">
    <property type="nucleotide sequence ID" value="NZ_JBBWWT010000001.1"/>
</dbReference>
<dbReference type="CDD" id="cd03801">
    <property type="entry name" value="GT4_PimA-like"/>
    <property type="match status" value="1"/>
</dbReference>
<dbReference type="EMBL" id="JBBWWT010000001">
    <property type="protein sequence ID" value="MEL1262762.1"/>
    <property type="molecule type" value="Genomic_DNA"/>
</dbReference>
<keyword evidence="4" id="KW-1185">Reference proteome</keyword>
<evidence type="ECO:0000313" key="3">
    <source>
        <dbReference type="EMBL" id="MEL1262762.1"/>
    </source>
</evidence>
<evidence type="ECO:0000313" key="4">
    <source>
        <dbReference type="Proteomes" id="UP001459204"/>
    </source>
</evidence>
<keyword evidence="3" id="KW-0328">Glycosyltransferase</keyword>
<gene>
    <name evidence="3" type="ORF">AAD027_00025</name>
</gene>
<sequence length="1188" mass="131582">MSLAPSDEFELRLQLLRAQREVGELRASLDSASENAKALQGRLAEMAKEKSVLRASVRFRLGDCMVEGVKLPLKLLRRARNIFGSQARRDRVPDTLLASSPMMHSTLKDGGVGLGSSEDAPLLVDVRPLPSPGPVPSELSVLCIAAVMDPFSVASFSPECRFISLHPNDWLHQIRESRPDLLLVESAWTGLQGEWRGKVERAPSELQSLVASCRAAGIPTIFWNKEDPLHFEAFVETARLFDHVFTTDALSIPKYRRALGHDRVALLPFALQPRTHHPVCSAERDASSVFAGAWYGRMHDRCSDFEAAADALMLAGPLFIHDRHSGHGESHQRFPERFSACIRPGVPFEETPNLYRSHVIGLNLNTIKQSPTMFARRVLELIGCNTSVYGNFSLALRLLLGDLTVSSDDPERLFARAWEELRNPGGMEHRKRRLLALRKVLKEHTWARRLQTISLAAFGRAPNSGYGRVRVVAKAKDGRQLESIQRAFARQQGVDAVLVLALAPGLPLPVHAERLEESPLVPGDWIAMLHPDDYYGDHYLEDLALGRFFGLGSSALGKAAWLERDASGGLKLNNADGEYKKAKTLLLRRSLVRLDRLPGQLVDLLDDLDTASLEGERLVSLDVMSYVENGAGFDFPELETHALNMGIDIGDVEAAVSALEPTPDPSSAGDDAIDGEMLVRLFNNGTIPARTSAGASISGMEICSLLEHGQEDALFSAPIERSRVERAGFLRVGLQAAYSKHLDLYADALDSAGTVLHRLHLEPGVEAIMDPPLKVAHYRLAAAVRGHFVHHVEGLWLTGMPAAPLVLPGRGRLLLVCNGYPERGRLYRNAFLHRRVLAYRSLGVIVDVISVSASEAQRAYEHDGILVQVCSPATLAATIRHSKHAAIAVHFLDRAMWEGLQEAAHNRRVVVWLHGAEIQSPWRRRFNYRADEELHEAIRLGDARAAFWRELLRDPPPGLHLVFVSKTFAEETWTDLGVRCADARWSVIHNPIDTDLFGYQPKPVEQRFHILSIRPHDYRIYANDLVAQAIHALSQHDLFGSLNFTLVGDGALWDENFGDLRQYPNVSLHRRFLRQEEIASLHRQHGVFLVPTRGDTQGVSRDEAMSSGLVPVTARIGAIPEFVDDESGILCPVDDPNSFAAAIIRLAEEPAMFARLSRGASQRVRNQAGSRQVVSQELQVLGLAGIME</sequence>
<keyword evidence="1" id="KW-0175">Coiled coil</keyword>
<evidence type="ECO:0000259" key="2">
    <source>
        <dbReference type="Pfam" id="PF13524"/>
    </source>
</evidence>
<comment type="caution">
    <text evidence="3">The sequence shown here is derived from an EMBL/GenBank/DDBJ whole genome shotgun (WGS) entry which is preliminary data.</text>
</comment>
<name>A0ABU9IUW9_9GAMM</name>
<dbReference type="EC" id="2.4.-.-" evidence="3"/>
<organism evidence="3 4">
    <name type="scientific">Pseudoxanthomonas putridarboris</name>
    <dbReference type="NCBI Taxonomy" id="752605"/>
    <lineage>
        <taxon>Bacteria</taxon>
        <taxon>Pseudomonadati</taxon>
        <taxon>Pseudomonadota</taxon>
        <taxon>Gammaproteobacteria</taxon>
        <taxon>Lysobacterales</taxon>
        <taxon>Lysobacteraceae</taxon>
        <taxon>Pseudoxanthomonas</taxon>
    </lineage>
</organism>
<dbReference type="Proteomes" id="UP001459204">
    <property type="component" value="Unassembled WGS sequence"/>
</dbReference>
<accession>A0ABU9IUW9</accession>